<dbReference type="InterPro" id="IPR029016">
    <property type="entry name" value="GAF-like_dom_sf"/>
</dbReference>
<dbReference type="SUPFAM" id="SSF47384">
    <property type="entry name" value="Homodimeric domain of signal transducing histidine kinase"/>
    <property type="match status" value="1"/>
</dbReference>
<dbReference type="SUPFAM" id="SSF55874">
    <property type="entry name" value="ATPase domain of HSP90 chaperone/DNA topoisomerase II/histidine kinase"/>
    <property type="match status" value="1"/>
</dbReference>
<dbReference type="InterPro" id="IPR036890">
    <property type="entry name" value="HATPase_C_sf"/>
</dbReference>
<keyword evidence="9" id="KW-1185">Reference proteome</keyword>
<dbReference type="AlphaFoldDB" id="A0A1H7ML45"/>
<comment type="catalytic activity">
    <reaction evidence="1">
        <text>ATP + protein L-histidine = ADP + protein N-phospho-L-histidine.</text>
        <dbReference type="EC" id="2.7.13.3"/>
    </reaction>
</comment>
<dbReference type="EMBL" id="FOAA01000009">
    <property type="protein sequence ID" value="SEL11347.1"/>
    <property type="molecule type" value="Genomic_DNA"/>
</dbReference>
<dbReference type="STRING" id="1396821.SAMN05444515_109130"/>
<dbReference type="EC" id="2.7.13.3" evidence="2"/>
<dbReference type="InterPro" id="IPR004358">
    <property type="entry name" value="Sig_transdc_His_kin-like_C"/>
</dbReference>
<evidence type="ECO:0000256" key="1">
    <source>
        <dbReference type="ARBA" id="ARBA00000085"/>
    </source>
</evidence>
<name>A0A1H7ML45_9GAMM</name>
<organism evidence="8 9">
    <name type="scientific">Ectothiorhodospira marina</name>
    <dbReference type="NCBI Taxonomy" id="1396821"/>
    <lineage>
        <taxon>Bacteria</taxon>
        <taxon>Pseudomonadati</taxon>
        <taxon>Pseudomonadota</taxon>
        <taxon>Gammaproteobacteria</taxon>
        <taxon>Chromatiales</taxon>
        <taxon>Ectothiorhodospiraceae</taxon>
        <taxon>Ectothiorhodospira</taxon>
    </lineage>
</organism>
<dbReference type="CDD" id="cd00082">
    <property type="entry name" value="HisKA"/>
    <property type="match status" value="1"/>
</dbReference>
<feature type="domain" description="Histidine kinase" evidence="7">
    <location>
        <begin position="227"/>
        <end position="443"/>
    </location>
</feature>
<dbReference type="Proteomes" id="UP000199256">
    <property type="component" value="Unassembled WGS sequence"/>
</dbReference>
<dbReference type="Gene3D" id="3.30.565.10">
    <property type="entry name" value="Histidine kinase-like ATPase, C-terminal domain"/>
    <property type="match status" value="1"/>
</dbReference>
<evidence type="ECO:0000259" key="7">
    <source>
        <dbReference type="PROSITE" id="PS50109"/>
    </source>
</evidence>
<evidence type="ECO:0000256" key="2">
    <source>
        <dbReference type="ARBA" id="ARBA00012438"/>
    </source>
</evidence>
<dbReference type="FunFam" id="3.30.565.10:FF:000010">
    <property type="entry name" value="Sensor histidine kinase RcsC"/>
    <property type="match status" value="1"/>
</dbReference>
<protein>
    <recommendedName>
        <fullName evidence="2">histidine kinase</fullName>
        <ecNumber evidence="2">2.7.13.3</ecNumber>
    </recommendedName>
</protein>
<dbReference type="SMART" id="SM00388">
    <property type="entry name" value="HisKA"/>
    <property type="match status" value="1"/>
</dbReference>
<accession>A0A1H7ML45</accession>
<keyword evidence="3" id="KW-0597">Phosphoprotein</keyword>
<dbReference type="GO" id="GO:0005886">
    <property type="term" value="C:plasma membrane"/>
    <property type="evidence" value="ECO:0007669"/>
    <property type="project" value="TreeGrafter"/>
</dbReference>
<evidence type="ECO:0000256" key="3">
    <source>
        <dbReference type="ARBA" id="ARBA00022553"/>
    </source>
</evidence>
<evidence type="ECO:0000256" key="4">
    <source>
        <dbReference type="ARBA" id="ARBA00022679"/>
    </source>
</evidence>
<dbReference type="Pfam" id="PF00512">
    <property type="entry name" value="HisKA"/>
    <property type="match status" value="1"/>
</dbReference>
<dbReference type="PROSITE" id="PS50109">
    <property type="entry name" value="HIS_KIN"/>
    <property type="match status" value="1"/>
</dbReference>
<dbReference type="GO" id="GO:0009927">
    <property type="term" value="F:histidine phosphotransfer kinase activity"/>
    <property type="evidence" value="ECO:0007669"/>
    <property type="project" value="TreeGrafter"/>
</dbReference>
<reference evidence="9" key="1">
    <citation type="submission" date="2016-10" db="EMBL/GenBank/DDBJ databases">
        <authorList>
            <person name="Varghese N."/>
            <person name="Submissions S."/>
        </authorList>
    </citation>
    <scope>NUCLEOTIDE SEQUENCE [LARGE SCALE GENOMIC DNA]</scope>
    <source>
        <strain evidence="9">DSM 241</strain>
    </source>
</reference>
<dbReference type="Pfam" id="PF02518">
    <property type="entry name" value="HATPase_c"/>
    <property type="match status" value="1"/>
</dbReference>
<evidence type="ECO:0000256" key="5">
    <source>
        <dbReference type="ARBA" id="ARBA00022777"/>
    </source>
</evidence>
<dbReference type="CDD" id="cd16922">
    <property type="entry name" value="HATPase_EvgS-ArcB-TorS-like"/>
    <property type="match status" value="1"/>
</dbReference>
<keyword evidence="4" id="KW-0808">Transferase</keyword>
<dbReference type="InterPro" id="IPR005467">
    <property type="entry name" value="His_kinase_dom"/>
</dbReference>
<dbReference type="Gene3D" id="1.10.287.130">
    <property type="match status" value="1"/>
</dbReference>
<dbReference type="PANTHER" id="PTHR43047:SF71">
    <property type="entry name" value="HISTIDINE KINASE CONTAINING CHEY-HOMOLOGOUS RECEIVER DOMAIN-RELATED"/>
    <property type="match status" value="1"/>
</dbReference>
<evidence type="ECO:0000256" key="6">
    <source>
        <dbReference type="ARBA" id="ARBA00023012"/>
    </source>
</evidence>
<dbReference type="RefSeq" id="WP_090253741.1">
    <property type="nucleotide sequence ID" value="NZ_FOAA01000009.1"/>
</dbReference>
<dbReference type="InterPro" id="IPR003661">
    <property type="entry name" value="HisK_dim/P_dom"/>
</dbReference>
<keyword evidence="6" id="KW-0902">Two-component regulatory system</keyword>
<dbReference type="InterPro" id="IPR003594">
    <property type="entry name" value="HATPase_dom"/>
</dbReference>
<dbReference type="PRINTS" id="PR00344">
    <property type="entry name" value="BCTRLSENSOR"/>
</dbReference>
<dbReference type="GO" id="GO:0000155">
    <property type="term" value="F:phosphorelay sensor kinase activity"/>
    <property type="evidence" value="ECO:0007669"/>
    <property type="project" value="InterPro"/>
</dbReference>
<keyword evidence="5 8" id="KW-0418">Kinase</keyword>
<gene>
    <name evidence="8" type="ORF">SAMN05444515_109130</name>
</gene>
<proteinExistence type="predicted"/>
<evidence type="ECO:0000313" key="9">
    <source>
        <dbReference type="Proteomes" id="UP000199256"/>
    </source>
</evidence>
<evidence type="ECO:0000313" key="8">
    <source>
        <dbReference type="EMBL" id="SEL11347.1"/>
    </source>
</evidence>
<dbReference type="SMART" id="SM00387">
    <property type="entry name" value="HATPase_c"/>
    <property type="match status" value="1"/>
</dbReference>
<dbReference type="Gene3D" id="3.30.450.40">
    <property type="match status" value="1"/>
</dbReference>
<dbReference type="InterPro" id="IPR036097">
    <property type="entry name" value="HisK_dim/P_sf"/>
</dbReference>
<dbReference type="PANTHER" id="PTHR43047">
    <property type="entry name" value="TWO-COMPONENT HISTIDINE PROTEIN KINASE"/>
    <property type="match status" value="1"/>
</dbReference>
<dbReference type="OrthoDB" id="5563233at2"/>
<dbReference type="SUPFAM" id="SSF55781">
    <property type="entry name" value="GAF domain-like"/>
    <property type="match status" value="1"/>
</dbReference>
<sequence length="451" mass="50720">MQQTAVDSAVRIADLESQLTLARGFKQIAREILETGDRDYLLQRLALIMGENLSCNRALIYDIQMDARWVVGLCEWLSEANGSVMPTRDTYALDIFERGIRHIWDSRGHLESHCNTVHPSFMMDGSAQLLHGKMQIQSLLWYPFAFREDGFYLLVFNQTDRRRDWRPAELDFCESATYQVALALQKMKLIEKQRSTEAFLRSEKVRAFELAKLADTANRAKTQFLANTTHELLTPLNGIIGMAQVLMDAPLEHEQYSDVKVIFECGHKLLARIRTLLEFTELERGERELQGLVYDPAGLLSQVKSSVISEAQEKGLRLTTEVEPGVPSRLWGDPEAVSQTLTILVDNAIKFTHKGQVKVTLSANDQTLRILVEDTGVGIPLEKQACLFERFSQVDCGETRAYPGLGMGLAMARLLVQHMGGEIGLSSDEDRGSTFWFQIPLQAPAPSAEGL</sequence>